<dbReference type="AlphaFoldDB" id="A0A433VCF4"/>
<proteinExistence type="predicted"/>
<dbReference type="Pfam" id="PF03781">
    <property type="entry name" value="FGE-sulfatase"/>
    <property type="match status" value="1"/>
</dbReference>
<evidence type="ECO:0000259" key="1">
    <source>
        <dbReference type="Pfam" id="PF03781"/>
    </source>
</evidence>
<dbReference type="InterPro" id="IPR016187">
    <property type="entry name" value="CTDL_fold"/>
</dbReference>
<dbReference type="RefSeq" id="WP_127083072.1">
    <property type="nucleotide sequence ID" value="NZ_RSCL01000012.1"/>
</dbReference>
<dbReference type="InterPro" id="IPR042095">
    <property type="entry name" value="SUMF_sf"/>
</dbReference>
<name>A0A433VCF4_9CYAN</name>
<dbReference type="Gene3D" id="3.90.1580.10">
    <property type="entry name" value="paralog of FGE (formylglycine-generating enzyme)"/>
    <property type="match status" value="1"/>
</dbReference>
<gene>
    <name evidence="2" type="ORF">DSM106972_047000</name>
</gene>
<dbReference type="InterPro" id="IPR005532">
    <property type="entry name" value="SUMF_dom"/>
</dbReference>
<comment type="caution">
    <text evidence="2">The sequence shown here is derived from an EMBL/GenBank/DDBJ whole genome shotgun (WGS) entry which is preliminary data.</text>
</comment>
<dbReference type="GO" id="GO:0120147">
    <property type="term" value="F:formylglycine-generating oxidase activity"/>
    <property type="evidence" value="ECO:0007669"/>
    <property type="project" value="TreeGrafter"/>
</dbReference>
<feature type="domain" description="Sulfatase-modifying factor enzyme-like" evidence="1">
    <location>
        <begin position="59"/>
        <end position="286"/>
    </location>
</feature>
<dbReference type="InterPro" id="IPR051043">
    <property type="entry name" value="Sulfatase_Mod_Factor_Kinase"/>
</dbReference>
<dbReference type="Proteomes" id="UP000271624">
    <property type="component" value="Unassembled WGS sequence"/>
</dbReference>
<dbReference type="PANTHER" id="PTHR23150">
    <property type="entry name" value="SULFATASE MODIFYING FACTOR 1, 2"/>
    <property type="match status" value="1"/>
</dbReference>
<evidence type="ECO:0000313" key="3">
    <source>
        <dbReference type="Proteomes" id="UP000271624"/>
    </source>
</evidence>
<organism evidence="2 3">
    <name type="scientific">Dulcicalothrix desertica PCC 7102</name>
    <dbReference type="NCBI Taxonomy" id="232991"/>
    <lineage>
        <taxon>Bacteria</taxon>
        <taxon>Bacillati</taxon>
        <taxon>Cyanobacteriota</taxon>
        <taxon>Cyanophyceae</taxon>
        <taxon>Nostocales</taxon>
        <taxon>Calotrichaceae</taxon>
        <taxon>Dulcicalothrix</taxon>
    </lineage>
</organism>
<reference evidence="2" key="2">
    <citation type="journal article" date="2019" name="Genome Biol. Evol.">
        <title>Day and night: Metabolic profiles and evolutionary relationships of six axenic non-marine cyanobacteria.</title>
        <authorList>
            <person name="Will S.E."/>
            <person name="Henke P."/>
            <person name="Boedeker C."/>
            <person name="Huang S."/>
            <person name="Brinkmann H."/>
            <person name="Rohde M."/>
            <person name="Jarek M."/>
            <person name="Friedl T."/>
            <person name="Seufert S."/>
            <person name="Schumacher M."/>
            <person name="Overmann J."/>
            <person name="Neumann-Schaal M."/>
            <person name="Petersen J."/>
        </authorList>
    </citation>
    <scope>NUCLEOTIDE SEQUENCE [LARGE SCALE GENOMIC DNA]</scope>
    <source>
        <strain evidence="2">PCC 7102</strain>
    </source>
</reference>
<dbReference type="PANTHER" id="PTHR23150:SF35">
    <property type="entry name" value="BLL6746 PROTEIN"/>
    <property type="match status" value="1"/>
</dbReference>
<reference evidence="2" key="1">
    <citation type="submission" date="2018-12" db="EMBL/GenBank/DDBJ databases">
        <authorList>
            <person name="Will S."/>
            <person name="Neumann-Schaal M."/>
            <person name="Henke P."/>
        </authorList>
    </citation>
    <scope>NUCLEOTIDE SEQUENCE</scope>
    <source>
        <strain evidence="2">PCC 7102</strain>
    </source>
</reference>
<protein>
    <recommendedName>
        <fullName evidence="1">Sulfatase-modifying factor enzyme-like domain-containing protein</fullName>
    </recommendedName>
</protein>
<evidence type="ECO:0000313" key="2">
    <source>
        <dbReference type="EMBL" id="RUT03786.1"/>
    </source>
</evidence>
<dbReference type="OrthoDB" id="9768004at2"/>
<keyword evidence="3" id="KW-1185">Reference proteome</keyword>
<dbReference type="EMBL" id="RSCL01000012">
    <property type="protein sequence ID" value="RUT03786.1"/>
    <property type="molecule type" value="Genomic_DNA"/>
</dbReference>
<accession>A0A433VCF4</accession>
<dbReference type="SUPFAM" id="SSF56436">
    <property type="entry name" value="C-type lectin-like"/>
    <property type="match status" value="1"/>
</dbReference>
<sequence>MLAGQYEQSFTCDNCGYGTRLLYELSGVSSETHGWGEACFQCGSRFFTQLHGNSVGLRLVEIPGDTFTMGSPPNEAGRTSWESPIHQVTVPSFYMGKYQVTQAQYEAIMGINPSYFRDANHPVEQVSWYSAVEFCEQLSQKSGLAYRLPSEAEWEYACRALATTPFYFGETIITAKANYRGEETRASALKGEYRQQTTPVGSFPANGFGLYDMHGNVWEWCEDVWHIDYQGAPTDGSAWLSGGDDKNRVLRGGSWFDKAEFCRCASRGYSDPDPEFHDYVMGFRVVLVLGEEFYIY</sequence>